<protein>
    <submittedName>
        <fullName evidence="4">Phosphohydrolase</fullName>
    </submittedName>
</protein>
<feature type="domain" description="Response regulatory" evidence="3">
    <location>
        <begin position="161"/>
        <end position="275"/>
    </location>
</feature>
<evidence type="ECO:0000256" key="1">
    <source>
        <dbReference type="ARBA" id="ARBA00022553"/>
    </source>
</evidence>
<dbReference type="Proteomes" id="UP000251800">
    <property type="component" value="Unassembled WGS sequence"/>
</dbReference>
<dbReference type="PROSITE" id="PS50110">
    <property type="entry name" value="RESPONSE_REGULATORY"/>
    <property type="match status" value="2"/>
</dbReference>
<dbReference type="InterPro" id="IPR050595">
    <property type="entry name" value="Bact_response_regulator"/>
</dbReference>
<comment type="caution">
    <text evidence="2">Lacks conserved residue(s) required for the propagation of feature annotation.</text>
</comment>
<dbReference type="PANTHER" id="PTHR44591:SF19">
    <property type="entry name" value="TWO-COMPONENT RESPONSE REGULATOR-RELATED"/>
    <property type="match status" value="1"/>
</dbReference>
<reference evidence="4 5" key="1">
    <citation type="submission" date="2018-05" db="EMBL/GenBank/DDBJ databases">
        <title>Abyssibacter profundi OUC007T gen. nov., sp. nov, a marine bacterium isolated from seawater of the Mariana Trench.</title>
        <authorList>
            <person name="Zhou S."/>
        </authorList>
    </citation>
    <scope>NUCLEOTIDE SEQUENCE [LARGE SCALE GENOMIC DNA]</scope>
    <source>
        <strain evidence="4 5">OUC007</strain>
    </source>
</reference>
<comment type="caution">
    <text evidence="4">The sequence shown here is derived from an EMBL/GenBank/DDBJ whole genome shotgun (WGS) entry which is preliminary data.</text>
</comment>
<dbReference type="EMBL" id="QEQK01000002">
    <property type="protein sequence ID" value="PWN57289.1"/>
    <property type="molecule type" value="Genomic_DNA"/>
</dbReference>
<sequence length="317" mass="35188">MTMDATARPRLLFVDDEARILVSLKSIFRTDYEVRTANSGAEALDILRDWPADVLISDQRMPEMTGVDVLRSAAELRPDTTRILLTGYSDLEAIIGSVNDGEIFRFVSKPWRRNELRDTVAAAVRVATRAQAANDASAQAGDAAVETVPAAATAEPQERTGVLVLDADASEREALRHVLSADRPVHVAGSFYEALDQIKQHRIGTVITESSIGGEPVTTLVNGLHQLRPELVYIVLTGQPDAQHIIDLINYGQIYRVLRKPINVSVLRGAVNLADRRHHSLQRQPERAQQMTEELAVIPPERQNRSLFSKIREFLYA</sequence>
<dbReference type="OrthoDB" id="9802066at2"/>
<dbReference type="GO" id="GO:0016787">
    <property type="term" value="F:hydrolase activity"/>
    <property type="evidence" value="ECO:0007669"/>
    <property type="project" value="UniProtKB-KW"/>
</dbReference>
<name>A0A363UPD0_9GAMM</name>
<organism evidence="4 5">
    <name type="scientific">Abyssibacter profundi</name>
    <dbReference type="NCBI Taxonomy" id="2182787"/>
    <lineage>
        <taxon>Bacteria</taxon>
        <taxon>Pseudomonadati</taxon>
        <taxon>Pseudomonadota</taxon>
        <taxon>Gammaproteobacteria</taxon>
        <taxon>Chromatiales</taxon>
        <taxon>Oceanococcaceae</taxon>
        <taxon>Abyssibacter</taxon>
    </lineage>
</organism>
<accession>A0A363UPD0</accession>
<keyword evidence="4" id="KW-0378">Hydrolase</keyword>
<dbReference type="SUPFAM" id="SSF52172">
    <property type="entry name" value="CheY-like"/>
    <property type="match status" value="2"/>
</dbReference>
<evidence type="ECO:0000313" key="4">
    <source>
        <dbReference type="EMBL" id="PWN57289.1"/>
    </source>
</evidence>
<dbReference type="SMART" id="SM00448">
    <property type="entry name" value="REC"/>
    <property type="match status" value="2"/>
</dbReference>
<feature type="domain" description="Response regulatory" evidence="3">
    <location>
        <begin position="10"/>
        <end position="124"/>
    </location>
</feature>
<dbReference type="CDD" id="cd17569">
    <property type="entry name" value="REC_HupR-like"/>
    <property type="match status" value="1"/>
</dbReference>
<dbReference type="Gene3D" id="3.40.50.2300">
    <property type="match status" value="2"/>
</dbReference>
<dbReference type="InterPro" id="IPR011006">
    <property type="entry name" value="CheY-like_superfamily"/>
</dbReference>
<dbReference type="PANTHER" id="PTHR44591">
    <property type="entry name" value="STRESS RESPONSE REGULATOR PROTEIN 1"/>
    <property type="match status" value="1"/>
</dbReference>
<dbReference type="GO" id="GO:0000160">
    <property type="term" value="P:phosphorelay signal transduction system"/>
    <property type="evidence" value="ECO:0007669"/>
    <property type="project" value="InterPro"/>
</dbReference>
<proteinExistence type="predicted"/>
<dbReference type="AlphaFoldDB" id="A0A363UPD0"/>
<evidence type="ECO:0000256" key="2">
    <source>
        <dbReference type="PROSITE-ProRule" id="PRU00169"/>
    </source>
</evidence>
<evidence type="ECO:0000259" key="3">
    <source>
        <dbReference type="PROSITE" id="PS50110"/>
    </source>
</evidence>
<keyword evidence="1 2" id="KW-0597">Phosphoprotein</keyword>
<dbReference type="InterPro" id="IPR001789">
    <property type="entry name" value="Sig_transdc_resp-reg_receiver"/>
</dbReference>
<dbReference type="Pfam" id="PF00072">
    <property type="entry name" value="Response_reg"/>
    <property type="match status" value="1"/>
</dbReference>
<evidence type="ECO:0000313" key="5">
    <source>
        <dbReference type="Proteomes" id="UP000251800"/>
    </source>
</evidence>
<gene>
    <name evidence="4" type="ORF">DEH80_01940</name>
</gene>
<keyword evidence="5" id="KW-1185">Reference proteome</keyword>
<feature type="modified residue" description="4-aspartylphosphate" evidence="2">
    <location>
        <position position="58"/>
    </location>
</feature>